<evidence type="ECO:0000256" key="1">
    <source>
        <dbReference type="SAM" id="MobiDB-lite"/>
    </source>
</evidence>
<evidence type="ECO:0008006" key="5">
    <source>
        <dbReference type="Google" id="ProtNLM"/>
    </source>
</evidence>
<evidence type="ECO:0000313" key="3">
    <source>
        <dbReference type="EMBL" id="CAK0810249.1"/>
    </source>
</evidence>
<accession>A0ABN9QV93</accession>
<dbReference type="EMBL" id="CAUYUJ010004604">
    <property type="protein sequence ID" value="CAK0810249.1"/>
    <property type="molecule type" value="Genomic_DNA"/>
</dbReference>
<keyword evidence="2" id="KW-0812">Transmembrane</keyword>
<feature type="transmembrane region" description="Helical" evidence="2">
    <location>
        <begin position="76"/>
        <end position="96"/>
    </location>
</feature>
<feature type="transmembrane region" description="Helical" evidence="2">
    <location>
        <begin position="249"/>
        <end position="268"/>
    </location>
</feature>
<comment type="caution">
    <text evidence="3">The sequence shown here is derived from an EMBL/GenBank/DDBJ whole genome shotgun (WGS) entry which is preliminary data.</text>
</comment>
<keyword evidence="4" id="KW-1185">Reference proteome</keyword>
<feature type="region of interest" description="Disordered" evidence="1">
    <location>
        <begin position="1"/>
        <end position="20"/>
    </location>
</feature>
<keyword evidence="2" id="KW-0472">Membrane</keyword>
<dbReference type="Proteomes" id="UP001189429">
    <property type="component" value="Unassembled WGS sequence"/>
</dbReference>
<feature type="transmembrane region" description="Helical" evidence="2">
    <location>
        <begin position="219"/>
        <end position="243"/>
    </location>
</feature>
<organism evidence="3 4">
    <name type="scientific">Prorocentrum cordatum</name>
    <dbReference type="NCBI Taxonomy" id="2364126"/>
    <lineage>
        <taxon>Eukaryota</taxon>
        <taxon>Sar</taxon>
        <taxon>Alveolata</taxon>
        <taxon>Dinophyceae</taxon>
        <taxon>Prorocentrales</taxon>
        <taxon>Prorocentraceae</taxon>
        <taxon>Prorocentrum</taxon>
    </lineage>
</organism>
<protein>
    <recommendedName>
        <fullName evidence="5">Autophagy-related protein 9</fullName>
    </recommendedName>
</protein>
<name>A0ABN9QV93_9DINO</name>
<gene>
    <name evidence="3" type="ORF">PCOR1329_LOCUS15266</name>
</gene>
<keyword evidence="2" id="KW-1133">Transmembrane helix</keyword>
<evidence type="ECO:0000256" key="2">
    <source>
        <dbReference type="SAM" id="Phobius"/>
    </source>
</evidence>
<evidence type="ECO:0000313" key="4">
    <source>
        <dbReference type="Proteomes" id="UP001189429"/>
    </source>
</evidence>
<proteinExistence type="predicted"/>
<reference evidence="3" key="1">
    <citation type="submission" date="2023-10" db="EMBL/GenBank/DDBJ databases">
        <authorList>
            <person name="Chen Y."/>
            <person name="Shah S."/>
            <person name="Dougan E. K."/>
            <person name="Thang M."/>
            <person name="Chan C."/>
        </authorList>
    </citation>
    <scope>NUCLEOTIDE SEQUENCE [LARGE SCALE GENOMIC DNA]</scope>
</reference>
<sequence length="427" mass="47731">MADVEASPAPQEARSSRGASASSMNEFHLADDDLKDHVKAVFLLHFLLHRAPVQAVGRFKDPGFCAVAQKHQDRPFFVLVKVVLATLFTFVLPSIYGFTIMENPCAPEELLFKEGGFNAEEIYNATSFTNPNHWKFDYQVEFQNTREVGLAGKGCDAQAFMRSWKALLITPTMTVFLLILYQGLRIISRSTHAKFECWLKKTMRSEVEALCYGANDIPAVYNAVLLGYVGMFIAFAAVAVLLGDVTALVVAYALATLFLRATTGLLGASQALRERYDAEVSSWTGDLNSDVVQRLFQNPGPLVWVTQEELRAICRPSEDVRALGWPSLLDCIRRDELPISNDSFKILRHGHGKTLLVPCGRTRPFASVRKRFLLQSIYVADRNLTCKLDKNEGIVIDRDDIRKDGESLLFEQEKVGEESEKKLLGNA</sequence>
<feature type="transmembrane region" description="Helical" evidence="2">
    <location>
        <begin position="166"/>
        <end position="184"/>
    </location>
</feature>